<evidence type="ECO:0000313" key="3">
    <source>
        <dbReference type="Proteomes" id="UP000243096"/>
    </source>
</evidence>
<gene>
    <name evidence="2" type="ORF">B0O95_10640</name>
</gene>
<evidence type="ECO:0000256" key="1">
    <source>
        <dbReference type="SAM" id="MobiDB-lite"/>
    </source>
</evidence>
<dbReference type="Proteomes" id="UP000243096">
    <property type="component" value="Unassembled WGS sequence"/>
</dbReference>
<reference evidence="2 3" key="1">
    <citation type="submission" date="2018-01" db="EMBL/GenBank/DDBJ databases">
        <title>Genomic Encyclopedia of Type Strains, Phase III (KMG-III): the genomes of soil and plant-associated and newly described type strains.</title>
        <authorList>
            <person name="Whitman W."/>
        </authorList>
    </citation>
    <scope>NUCLEOTIDE SEQUENCE [LARGE SCALE GENOMIC DNA]</scope>
    <source>
        <strain evidence="2 3">HKI456</strain>
    </source>
</reference>
<keyword evidence="3" id="KW-1185">Reference proteome</keyword>
<name>A0A2P5KAB5_9BURK</name>
<dbReference type="EMBL" id="PRDW01000006">
    <property type="protein sequence ID" value="PPB83649.1"/>
    <property type="molecule type" value="Genomic_DNA"/>
</dbReference>
<protein>
    <submittedName>
        <fullName evidence="2">Uncharacterized protein</fullName>
    </submittedName>
</protein>
<evidence type="ECO:0000313" key="2">
    <source>
        <dbReference type="EMBL" id="PPB83649.1"/>
    </source>
</evidence>
<comment type="caution">
    <text evidence="2">The sequence shown here is derived from an EMBL/GenBank/DDBJ whole genome shotgun (WGS) entry which is preliminary data.</text>
</comment>
<dbReference type="AlphaFoldDB" id="A0A2P5KAB5"/>
<accession>A0A2P5KAB5</accession>
<sequence length="70" mass="7837">MTGRNNHSRAGAAWPPHGDRSPHLECVWVRATLSGSRCATRDAQHVALNAMLDNGQYREINQKWLGVDVR</sequence>
<proteinExistence type="predicted"/>
<organism evidence="2 3">
    <name type="scientific">Mycetohabitans endofungorum</name>
    <dbReference type="NCBI Taxonomy" id="417203"/>
    <lineage>
        <taxon>Bacteria</taxon>
        <taxon>Pseudomonadati</taxon>
        <taxon>Pseudomonadota</taxon>
        <taxon>Betaproteobacteria</taxon>
        <taxon>Burkholderiales</taxon>
        <taxon>Burkholderiaceae</taxon>
        <taxon>Mycetohabitans</taxon>
    </lineage>
</organism>
<feature type="region of interest" description="Disordered" evidence="1">
    <location>
        <begin position="1"/>
        <end position="21"/>
    </location>
</feature>